<dbReference type="InterPro" id="IPR011008">
    <property type="entry name" value="Dimeric_a/b-barrel"/>
</dbReference>
<dbReference type="Pfam" id="PF13412">
    <property type="entry name" value="HTH_24"/>
    <property type="match status" value="1"/>
</dbReference>
<dbReference type="OrthoDB" id="166264at2"/>
<dbReference type="InterPro" id="IPR000485">
    <property type="entry name" value="AsnC-type_HTH_dom"/>
</dbReference>
<accession>A0A1Y6CRM5</accession>
<dbReference type="GO" id="GO:0005829">
    <property type="term" value="C:cytosol"/>
    <property type="evidence" value="ECO:0007669"/>
    <property type="project" value="TreeGrafter"/>
</dbReference>
<dbReference type="SUPFAM" id="SSF54909">
    <property type="entry name" value="Dimeric alpha+beta barrel"/>
    <property type="match status" value="1"/>
</dbReference>
<organism evidence="5 6">
    <name type="scientific">Pseudobacteriovorax antillogorgiicola</name>
    <dbReference type="NCBI Taxonomy" id="1513793"/>
    <lineage>
        <taxon>Bacteria</taxon>
        <taxon>Pseudomonadati</taxon>
        <taxon>Bdellovibrionota</taxon>
        <taxon>Oligoflexia</taxon>
        <taxon>Oligoflexales</taxon>
        <taxon>Pseudobacteriovoracaceae</taxon>
        <taxon>Pseudobacteriovorax</taxon>
    </lineage>
</organism>
<keyword evidence="3" id="KW-0804">Transcription</keyword>
<sequence>MDRTDIQIIKALQNNARLSNKELAGIVGLAPSSCLARVRNLIDQGVLKNFLAEIDPDAVGVGIQAMIAITLNIHSGHIFYQLTAYFQSQPEVRAFYHLSGVNDVLIHVMVRDTHHLRDFVMDKITSRDEVARCDTSIIYDDYRSSEMPIYCSIE</sequence>
<dbReference type="EMBL" id="FWZT01000024">
    <property type="protein sequence ID" value="SMF68173.1"/>
    <property type="molecule type" value="Genomic_DNA"/>
</dbReference>
<dbReference type="GO" id="GO:0006355">
    <property type="term" value="P:regulation of DNA-templated transcription"/>
    <property type="evidence" value="ECO:0007669"/>
    <property type="project" value="UniProtKB-ARBA"/>
</dbReference>
<dbReference type="SMART" id="SM00344">
    <property type="entry name" value="HTH_ASNC"/>
    <property type="match status" value="1"/>
</dbReference>
<evidence type="ECO:0000313" key="5">
    <source>
        <dbReference type="EMBL" id="SMF68173.1"/>
    </source>
</evidence>
<dbReference type="Gene3D" id="1.10.10.10">
    <property type="entry name" value="Winged helix-like DNA-binding domain superfamily/Winged helix DNA-binding domain"/>
    <property type="match status" value="1"/>
</dbReference>
<dbReference type="PANTHER" id="PTHR30154">
    <property type="entry name" value="LEUCINE-RESPONSIVE REGULATORY PROTEIN"/>
    <property type="match status" value="1"/>
</dbReference>
<evidence type="ECO:0000256" key="3">
    <source>
        <dbReference type="ARBA" id="ARBA00023163"/>
    </source>
</evidence>
<dbReference type="PRINTS" id="PR00033">
    <property type="entry name" value="HTHASNC"/>
</dbReference>
<dbReference type="AlphaFoldDB" id="A0A1Y6CRM5"/>
<dbReference type="PROSITE" id="PS50956">
    <property type="entry name" value="HTH_ASNC_2"/>
    <property type="match status" value="1"/>
</dbReference>
<evidence type="ECO:0000256" key="1">
    <source>
        <dbReference type="ARBA" id="ARBA00023015"/>
    </source>
</evidence>
<dbReference type="Pfam" id="PF01037">
    <property type="entry name" value="AsnC_trans_reg"/>
    <property type="match status" value="1"/>
</dbReference>
<keyword evidence="6" id="KW-1185">Reference proteome</keyword>
<dbReference type="InterPro" id="IPR036388">
    <property type="entry name" value="WH-like_DNA-bd_sf"/>
</dbReference>
<dbReference type="InterPro" id="IPR011991">
    <property type="entry name" value="ArsR-like_HTH"/>
</dbReference>
<dbReference type="GO" id="GO:0043565">
    <property type="term" value="F:sequence-specific DNA binding"/>
    <property type="evidence" value="ECO:0007669"/>
    <property type="project" value="InterPro"/>
</dbReference>
<dbReference type="InterPro" id="IPR019887">
    <property type="entry name" value="Tscrpt_reg_AsnC/Lrp_C"/>
</dbReference>
<dbReference type="InterPro" id="IPR019888">
    <property type="entry name" value="Tscrpt_reg_AsnC-like"/>
</dbReference>
<dbReference type="Gene3D" id="3.30.70.920">
    <property type="match status" value="1"/>
</dbReference>
<gene>
    <name evidence="5" type="ORF">SAMN06296036_12416</name>
</gene>
<reference evidence="6" key="1">
    <citation type="submission" date="2017-04" db="EMBL/GenBank/DDBJ databases">
        <authorList>
            <person name="Varghese N."/>
            <person name="Submissions S."/>
        </authorList>
    </citation>
    <scope>NUCLEOTIDE SEQUENCE [LARGE SCALE GENOMIC DNA]</scope>
    <source>
        <strain evidence="6">RKEM611</strain>
    </source>
</reference>
<evidence type="ECO:0000313" key="6">
    <source>
        <dbReference type="Proteomes" id="UP000192907"/>
    </source>
</evidence>
<dbReference type="RefSeq" id="WP_132323804.1">
    <property type="nucleotide sequence ID" value="NZ_FWZT01000024.1"/>
</dbReference>
<dbReference type="STRING" id="1513793.SAMN06296036_12416"/>
<dbReference type="SUPFAM" id="SSF46785">
    <property type="entry name" value="Winged helix' DNA-binding domain"/>
    <property type="match status" value="1"/>
</dbReference>
<feature type="domain" description="HTH asnC-type" evidence="4">
    <location>
        <begin position="1"/>
        <end position="62"/>
    </location>
</feature>
<dbReference type="PANTHER" id="PTHR30154:SF54">
    <property type="entry name" value="POSSIBLE TRANSCRIPTIONAL REGULATORY PROTEIN (PROBABLY LRP_ASNC-FAMILY)"/>
    <property type="match status" value="1"/>
</dbReference>
<keyword evidence="1" id="KW-0805">Transcription regulation</keyword>
<protein>
    <submittedName>
        <fullName evidence="5">Transcriptional regulator, AsnC family</fullName>
    </submittedName>
</protein>
<evidence type="ECO:0000256" key="2">
    <source>
        <dbReference type="ARBA" id="ARBA00023125"/>
    </source>
</evidence>
<evidence type="ECO:0000259" key="4">
    <source>
        <dbReference type="PROSITE" id="PS50956"/>
    </source>
</evidence>
<proteinExistence type="predicted"/>
<dbReference type="InterPro" id="IPR036390">
    <property type="entry name" value="WH_DNA-bd_sf"/>
</dbReference>
<name>A0A1Y6CRM5_9BACT</name>
<keyword evidence="2" id="KW-0238">DNA-binding</keyword>
<dbReference type="Proteomes" id="UP000192907">
    <property type="component" value="Unassembled WGS sequence"/>
</dbReference>
<dbReference type="GO" id="GO:0043200">
    <property type="term" value="P:response to amino acid"/>
    <property type="evidence" value="ECO:0007669"/>
    <property type="project" value="TreeGrafter"/>
</dbReference>
<dbReference type="CDD" id="cd00090">
    <property type="entry name" value="HTH_ARSR"/>
    <property type="match status" value="1"/>
</dbReference>